<gene>
    <name evidence="2" type="ORF">FHX41_3561</name>
</gene>
<dbReference type="GO" id="GO:0008233">
    <property type="term" value="F:peptidase activity"/>
    <property type="evidence" value="ECO:0007669"/>
    <property type="project" value="InterPro"/>
</dbReference>
<feature type="transmembrane region" description="Helical" evidence="1">
    <location>
        <begin position="256"/>
        <end position="279"/>
    </location>
</feature>
<proteinExistence type="predicted"/>
<keyword evidence="1" id="KW-0812">Transmembrane</keyword>
<protein>
    <submittedName>
        <fullName evidence="2">RsiW-degrading membrane proteinase PrsW (M82 family)</fullName>
    </submittedName>
</protein>
<evidence type="ECO:0000313" key="2">
    <source>
        <dbReference type="EMBL" id="TQM69846.1"/>
    </source>
</evidence>
<dbReference type="Pfam" id="PF13367">
    <property type="entry name" value="PrsW-protease"/>
    <property type="match status" value="1"/>
</dbReference>
<dbReference type="EMBL" id="VFPO01000001">
    <property type="protein sequence ID" value="TQM69846.1"/>
    <property type="molecule type" value="Genomic_DNA"/>
</dbReference>
<comment type="caution">
    <text evidence="2">The sequence shown here is derived from an EMBL/GenBank/DDBJ whole genome shotgun (WGS) entry which is preliminary data.</text>
</comment>
<evidence type="ECO:0000256" key="1">
    <source>
        <dbReference type="SAM" id="Phobius"/>
    </source>
</evidence>
<dbReference type="InterPro" id="IPR026898">
    <property type="entry name" value="PrsW"/>
</dbReference>
<feature type="transmembrane region" description="Helical" evidence="1">
    <location>
        <begin position="207"/>
        <end position="226"/>
    </location>
</feature>
<keyword evidence="3" id="KW-1185">Reference proteome</keyword>
<dbReference type="PANTHER" id="PTHR36844">
    <property type="entry name" value="PROTEASE PRSW"/>
    <property type="match status" value="1"/>
</dbReference>
<feature type="transmembrane region" description="Helical" evidence="1">
    <location>
        <begin position="48"/>
        <end position="71"/>
    </location>
</feature>
<organism evidence="2 3">
    <name type="scientific">Actinomadura hallensis</name>
    <dbReference type="NCBI Taxonomy" id="337895"/>
    <lineage>
        <taxon>Bacteria</taxon>
        <taxon>Bacillati</taxon>
        <taxon>Actinomycetota</taxon>
        <taxon>Actinomycetes</taxon>
        <taxon>Streptosporangiales</taxon>
        <taxon>Thermomonosporaceae</taxon>
        <taxon>Actinomadura</taxon>
    </lineage>
</organism>
<feature type="transmembrane region" description="Helical" evidence="1">
    <location>
        <begin position="233"/>
        <end position="250"/>
    </location>
</feature>
<sequence length="379" mass="40010">MAVTAGAVTAAAETAGAVMRRPAFWLWAATCLLGVWIAWRGLDAVVRAFPVGSIAGAALLAPALALGFWALRRLHPVRSRPAGYALAALAWGGLAAFGLALPANAAFQAVIGKTAGPEFNSVWGASIAAPVDEEILKLAGVATLALLAPAAIRSPLDGWGYGALTGLGFQASENFLYVLNTIVLTGATQDVNAALFSFGSRVVGGAWWSHWAMTAVGGAGLGCLLGRATRTSVAVAAGGVVLAMALHAWWDSPLLHSVLLLPVKGAPILLAAVVTYRLSRRRYLSGFRRRTHAETVRGVLVPGERHILASRKWRKKEQWKVPAGQPRRTLARLRAAQLELIEDGLGGLERDPLSPARLRAEIQTLRRILAATSERSRAA</sequence>
<keyword evidence="1" id="KW-1133">Transmembrane helix</keyword>
<evidence type="ECO:0000313" key="3">
    <source>
        <dbReference type="Proteomes" id="UP000316706"/>
    </source>
</evidence>
<reference evidence="2 3" key="1">
    <citation type="submission" date="2019-06" db="EMBL/GenBank/DDBJ databases">
        <title>Sequencing the genomes of 1000 actinobacteria strains.</title>
        <authorList>
            <person name="Klenk H.-P."/>
        </authorList>
    </citation>
    <scope>NUCLEOTIDE SEQUENCE [LARGE SCALE GENOMIC DNA]</scope>
    <source>
        <strain evidence="2 3">DSM 45043</strain>
    </source>
</reference>
<keyword evidence="1" id="KW-0472">Membrane</keyword>
<feature type="transmembrane region" description="Helical" evidence="1">
    <location>
        <begin position="83"/>
        <end position="103"/>
    </location>
</feature>
<dbReference type="OrthoDB" id="9785431at2"/>
<name>A0A543IGY8_9ACTN</name>
<feature type="transmembrane region" description="Helical" evidence="1">
    <location>
        <begin position="24"/>
        <end position="42"/>
    </location>
</feature>
<dbReference type="PANTHER" id="PTHR36844:SF1">
    <property type="entry name" value="PROTEASE PRSW"/>
    <property type="match status" value="1"/>
</dbReference>
<dbReference type="RefSeq" id="WP_141970288.1">
    <property type="nucleotide sequence ID" value="NZ_VFPO01000001.1"/>
</dbReference>
<dbReference type="Proteomes" id="UP000316706">
    <property type="component" value="Unassembled WGS sequence"/>
</dbReference>
<accession>A0A543IGY8</accession>
<dbReference type="AlphaFoldDB" id="A0A543IGY8"/>